<accession>A0A837DW33</accession>
<keyword evidence="1" id="KW-0378">Hydrolase</keyword>
<organism evidence="1 2">
    <name type="scientific">Ligilactobacillus ruminis DPC 6832</name>
    <dbReference type="NCBI Taxonomy" id="1402208"/>
    <lineage>
        <taxon>Bacteria</taxon>
        <taxon>Bacillati</taxon>
        <taxon>Bacillota</taxon>
        <taxon>Bacilli</taxon>
        <taxon>Lactobacillales</taxon>
        <taxon>Lactobacillaceae</taxon>
        <taxon>Ligilactobacillus</taxon>
    </lineage>
</organism>
<dbReference type="Proteomes" id="UP000031011">
    <property type="component" value="Unassembled WGS sequence"/>
</dbReference>
<protein>
    <submittedName>
        <fullName evidence="1">HAD superfamily hydrolase</fullName>
    </submittedName>
</protein>
<name>A0A837DW33_9LACO</name>
<gene>
    <name evidence="1" type="ORF">LRN_1700</name>
</gene>
<evidence type="ECO:0000313" key="1">
    <source>
        <dbReference type="EMBL" id="KIC05039.1"/>
    </source>
</evidence>
<proteinExistence type="predicted"/>
<reference evidence="1 2" key="1">
    <citation type="journal article" date="2015" name="BMC Microbiol.">
        <title>Lactobacillus ruminis strains cluster according to their mammalian gut source.</title>
        <authorList>
            <person name="O' Donnell M.M."/>
            <person name="Harris H.M."/>
            <person name="Lynch D.B."/>
            <person name="Ross R.P."/>
            <person name="O'Toole P.W."/>
        </authorList>
    </citation>
    <scope>NUCLEOTIDE SEQUENCE [LARGE SCALE GENOMIC DNA]</scope>
    <source>
        <strain evidence="1 2">DPC 6832</strain>
    </source>
</reference>
<evidence type="ECO:0000313" key="2">
    <source>
        <dbReference type="Proteomes" id="UP000031011"/>
    </source>
</evidence>
<comment type="caution">
    <text evidence="1">The sequence shown here is derived from an EMBL/GenBank/DDBJ whole genome shotgun (WGS) entry which is preliminary data.</text>
</comment>
<dbReference type="AlphaFoldDB" id="A0A837DW33"/>
<dbReference type="EMBL" id="AWYA01000067">
    <property type="protein sequence ID" value="KIC05039.1"/>
    <property type="molecule type" value="Genomic_DNA"/>
</dbReference>
<sequence length="83" mass="8983">MKKIVALIELLSPDSLLIVFSLIVGAFSTESDDKAGVALGQKPDQFAAVSVRAFVIIDGKEEDVRQGIIFQRINEADPLVVII</sequence>
<dbReference type="GO" id="GO:0016787">
    <property type="term" value="F:hydrolase activity"/>
    <property type="evidence" value="ECO:0007669"/>
    <property type="project" value="UniProtKB-KW"/>
</dbReference>